<dbReference type="Pfam" id="PF03982">
    <property type="entry name" value="DAGAT"/>
    <property type="match status" value="2"/>
</dbReference>
<evidence type="ECO:0000313" key="12">
    <source>
        <dbReference type="EMBL" id="RZB79009.1"/>
    </source>
</evidence>
<dbReference type="PANTHER" id="PTHR12317">
    <property type="entry name" value="DIACYLGLYCEROL O-ACYLTRANSFERASE"/>
    <property type="match status" value="1"/>
</dbReference>
<evidence type="ECO:0000256" key="5">
    <source>
        <dbReference type="ARBA" id="ARBA00022692"/>
    </source>
</evidence>
<dbReference type="AlphaFoldDB" id="A0A445HZ23"/>
<dbReference type="InterPro" id="IPR007130">
    <property type="entry name" value="DAGAT"/>
</dbReference>
<evidence type="ECO:0000256" key="8">
    <source>
        <dbReference type="ARBA" id="ARBA00023098"/>
    </source>
</evidence>
<keyword evidence="5" id="KW-0812">Transmembrane</keyword>
<keyword evidence="3" id="KW-0444">Lipid biosynthesis</keyword>
<proteinExistence type="inferred from homology"/>
<name>A0A445HZ23_GLYSO</name>
<dbReference type="EC" id="2.3.1.-" evidence="11"/>
<dbReference type="EMBL" id="QZWG01000011">
    <property type="protein sequence ID" value="RZB79009.1"/>
    <property type="molecule type" value="Genomic_DNA"/>
</dbReference>
<comment type="subcellular location">
    <subcellularLocation>
        <location evidence="1 11">Endoplasmic reticulum membrane</location>
        <topology evidence="1 11">Multi-pass membrane protein</topology>
    </subcellularLocation>
</comment>
<dbReference type="PANTHER" id="PTHR12317:SF63">
    <property type="entry name" value="DIACYLGLYCEROL O-ACYLTRANSFERASE 2"/>
    <property type="match status" value="1"/>
</dbReference>
<dbReference type="GO" id="GO:0019432">
    <property type="term" value="P:triglyceride biosynthetic process"/>
    <property type="evidence" value="ECO:0007669"/>
    <property type="project" value="UniProtKB-ARBA"/>
</dbReference>
<evidence type="ECO:0000256" key="3">
    <source>
        <dbReference type="ARBA" id="ARBA00022516"/>
    </source>
</evidence>
<gene>
    <name evidence="12" type="ORF">D0Y65_029394</name>
</gene>
<keyword evidence="6 11" id="KW-0256">Endoplasmic reticulum</keyword>
<organism evidence="12 13">
    <name type="scientific">Glycine soja</name>
    <name type="common">Wild soybean</name>
    <dbReference type="NCBI Taxonomy" id="3848"/>
    <lineage>
        <taxon>Eukaryota</taxon>
        <taxon>Viridiplantae</taxon>
        <taxon>Streptophyta</taxon>
        <taxon>Embryophyta</taxon>
        <taxon>Tracheophyta</taxon>
        <taxon>Spermatophyta</taxon>
        <taxon>Magnoliopsida</taxon>
        <taxon>eudicotyledons</taxon>
        <taxon>Gunneridae</taxon>
        <taxon>Pentapetalae</taxon>
        <taxon>rosids</taxon>
        <taxon>fabids</taxon>
        <taxon>Fabales</taxon>
        <taxon>Fabaceae</taxon>
        <taxon>Papilionoideae</taxon>
        <taxon>50 kb inversion clade</taxon>
        <taxon>NPAAA clade</taxon>
        <taxon>indigoferoid/millettioid clade</taxon>
        <taxon>Phaseoleae</taxon>
        <taxon>Glycine</taxon>
        <taxon>Glycine subgen. Soja</taxon>
    </lineage>
</organism>
<evidence type="ECO:0000256" key="6">
    <source>
        <dbReference type="ARBA" id="ARBA00022824"/>
    </source>
</evidence>
<keyword evidence="10 12" id="KW-0012">Acyltransferase</keyword>
<keyword evidence="9" id="KW-0472">Membrane</keyword>
<comment type="similarity">
    <text evidence="2 11">Belongs to the diacylglycerol acyltransferase family.</text>
</comment>
<dbReference type="Proteomes" id="UP000289340">
    <property type="component" value="Chromosome 11"/>
</dbReference>
<comment type="caution">
    <text evidence="12">The sequence shown here is derived from an EMBL/GenBank/DDBJ whole genome shotgun (WGS) entry which is preliminary data.</text>
</comment>
<evidence type="ECO:0000256" key="10">
    <source>
        <dbReference type="ARBA" id="ARBA00023315"/>
    </source>
</evidence>
<sequence length="360" mass="41159">MVLPINQKSRFGRNLSRFICKHACNYFPITLHVEDMKAFDPNRAYEFSLISHWNTVYLYLLGRSSFIVTTVCPTCSFWVFYTPFLRHTWTWLGLTPATKKIFISLLASGHSCILIPGGVQEAFLMQRGTEIAFLKARRGFVRITMVKGRPLVPVFCFGQFEAVPSHQYCRNADQSHMQSTAASPQSFQALLTGFEAQTWTPVKCCWRALWDMMNSTAPVIPATHVNSPTALSSYVNWHSNVYKWWKPGGKFFLKFARAIKFTPICFLVRLSFVNLQLFLISAVFTSKVAKGLSNKGMRSPLPFRHPMHVVVGRPIELDKKPEPTTEEVAKIHSQFVEALQDLFERHKARAGYPNLELRIV</sequence>
<reference evidence="12 13" key="1">
    <citation type="submission" date="2018-09" db="EMBL/GenBank/DDBJ databases">
        <title>A high-quality reference genome of wild soybean provides a powerful tool to mine soybean genomes.</title>
        <authorList>
            <person name="Xie M."/>
            <person name="Chung C.Y.L."/>
            <person name="Li M.-W."/>
            <person name="Wong F.-L."/>
            <person name="Chan T.-F."/>
            <person name="Lam H.-M."/>
        </authorList>
    </citation>
    <scope>NUCLEOTIDE SEQUENCE [LARGE SCALE GENOMIC DNA]</scope>
    <source>
        <strain evidence="13">cv. W05</strain>
        <tissue evidence="12">Hypocotyl of etiolated seedlings</tissue>
    </source>
</reference>
<evidence type="ECO:0000256" key="4">
    <source>
        <dbReference type="ARBA" id="ARBA00022679"/>
    </source>
</evidence>
<dbReference type="GO" id="GO:0005789">
    <property type="term" value="C:endoplasmic reticulum membrane"/>
    <property type="evidence" value="ECO:0007669"/>
    <property type="project" value="UniProtKB-SubCell"/>
</dbReference>
<protein>
    <recommendedName>
        <fullName evidence="11">Acyltransferase</fullName>
        <ecNumber evidence="11">2.3.1.-</ecNumber>
    </recommendedName>
</protein>
<accession>A0A445HZ23</accession>
<keyword evidence="13" id="KW-1185">Reference proteome</keyword>
<evidence type="ECO:0000256" key="9">
    <source>
        <dbReference type="ARBA" id="ARBA00023136"/>
    </source>
</evidence>
<keyword evidence="4 11" id="KW-0808">Transferase</keyword>
<evidence type="ECO:0000313" key="13">
    <source>
        <dbReference type="Proteomes" id="UP000289340"/>
    </source>
</evidence>
<evidence type="ECO:0000256" key="2">
    <source>
        <dbReference type="ARBA" id="ARBA00005420"/>
    </source>
</evidence>
<evidence type="ECO:0000256" key="1">
    <source>
        <dbReference type="ARBA" id="ARBA00004477"/>
    </source>
</evidence>
<keyword evidence="8" id="KW-0443">Lipid metabolism</keyword>
<dbReference type="GO" id="GO:0004144">
    <property type="term" value="F:diacylglycerol O-acyltransferase activity"/>
    <property type="evidence" value="ECO:0007669"/>
    <property type="project" value="TreeGrafter"/>
</dbReference>
<evidence type="ECO:0000256" key="11">
    <source>
        <dbReference type="RuleBase" id="RU367023"/>
    </source>
</evidence>
<keyword evidence="7" id="KW-1133">Transmembrane helix</keyword>
<evidence type="ECO:0000256" key="7">
    <source>
        <dbReference type="ARBA" id="ARBA00022989"/>
    </source>
</evidence>